<feature type="domain" description="DWD hypersensitive to UV-B 1 N-terminal" evidence="1">
    <location>
        <begin position="3"/>
        <end position="133"/>
    </location>
</feature>
<proteinExistence type="predicted"/>
<dbReference type="InterPro" id="IPR048514">
    <property type="entry name" value="DHU1_N"/>
</dbReference>
<accession>A0A8J4VYG4</accession>
<dbReference type="Proteomes" id="UP000737018">
    <property type="component" value="Unassembled WGS sequence"/>
</dbReference>
<dbReference type="GO" id="GO:0080008">
    <property type="term" value="C:Cul4-RING E3 ubiquitin ligase complex"/>
    <property type="evidence" value="ECO:0007669"/>
    <property type="project" value="InterPro"/>
</dbReference>
<dbReference type="OrthoDB" id="1482725at2759"/>
<sequence>MTISTLEARYLDSCKRHEVLPNSAVLSWFPKAKIQSSHHEKCNIVVSLDQLKDADVSPLIDAFMAIDSFDIDAVDILQESHCTLSKENITALMHAINLKLRIIDLLDTSLRKDVIWDICQNGLACEVLNLRRTVLLACQI</sequence>
<name>A0A8J4VYG4_9ROSI</name>
<dbReference type="Pfam" id="PF20919">
    <property type="entry name" value="DHU1_N"/>
    <property type="match status" value="1"/>
</dbReference>
<reference evidence="2" key="1">
    <citation type="submission" date="2020-03" db="EMBL/GenBank/DDBJ databases">
        <title>Castanea mollissima Vanexum genome sequencing.</title>
        <authorList>
            <person name="Staton M."/>
        </authorList>
    </citation>
    <scope>NUCLEOTIDE SEQUENCE</scope>
    <source>
        <tissue evidence="2">Leaf</tissue>
    </source>
</reference>
<gene>
    <name evidence="2" type="ORF">CMV_009665</name>
</gene>
<dbReference type="AlphaFoldDB" id="A0A8J4VYG4"/>
<protein>
    <recommendedName>
        <fullName evidence="1">DWD hypersensitive to UV-B 1 N-terminal domain-containing protein</fullName>
    </recommendedName>
</protein>
<dbReference type="EMBL" id="JRKL02001074">
    <property type="protein sequence ID" value="KAF3966224.1"/>
    <property type="molecule type" value="Genomic_DNA"/>
</dbReference>
<evidence type="ECO:0000313" key="2">
    <source>
        <dbReference type="EMBL" id="KAF3966224.1"/>
    </source>
</evidence>
<evidence type="ECO:0000259" key="1">
    <source>
        <dbReference type="Pfam" id="PF20919"/>
    </source>
</evidence>
<keyword evidence="3" id="KW-1185">Reference proteome</keyword>
<evidence type="ECO:0000313" key="3">
    <source>
        <dbReference type="Proteomes" id="UP000737018"/>
    </source>
</evidence>
<comment type="caution">
    <text evidence="2">The sequence shown here is derived from an EMBL/GenBank/DDBJ whole genome shotgun (WGS) entry which is preliminary data.</text>
</comment>
<dbReference type="GO" id="GO:0071493">
    <property type="term" value="P:cellular response to UV-B"/>
    <property type="evidence" value="ECO:0007669"/>
    <property type="project" value="InterPro"/>
</dbReference>
<dbReference type="InterPro" id="IPR046377">
    <property type="entry name" value="DHU1"/>
</dbReference>
<dbReference type="PANTHER" id="PTHR47201:SF3">
    <property type="entry name" value="U2A'_PHOSPHOPROTEIN 32 FAMILY A C-TERMINAL DOMAIN-CONTAINING PROTEIN"/>
    <property type="match status" value="1"/>
</dbReference>
<dbReference type="PANTHER" id="PTHR47201">
    <property type="entry name" value="BNAC09G30780D PROTEIN"/>
    <property type="match status" value="1"/>
</dbReference>
<organism evidence="2 3">
    <name type="scientific">Castanea mollissima</name>
    <name type="common">Chinese chestnut</name>
    <dbReference type="NCBI Taxonomy" id="60419"/>
    <lineage>
        <taxon>Eukaryota</taxon>
        <taxon>Viridiplantae</taxon>
        <taxon>Streptophyta</taxon>
        <taxon>Embryophyta</taxon>
        <taxon>Tracheophyta</taxon>
        <taxon>Spermatophyta</taxon>
        <taxon>Magnoliopsida</taxon>
        <taxon>eudicotyledons</taxon>
        <taxon>Gunneridae</taxon>
        <taxon>Pentapetalae</taxon>
        <taxon>rosids</taxon>
        <taxon>fabids</taxon>
        <taxon>Fagales</taxon>
        <taxon>Fagaceae</taxon>
        <taxon>Castanea</taxon>
    </lineage>
</organism>